<dbReference type="InterPro" id="IPR044161">
    <property type="entry name" value="SPS"/>
</dbReference>
<keyword evidence="3" id="KW-0328">Glycosyltransferase</keyword>
<evidence type="ECO:0000256" key="5">
    <source>
        <dbReference type="ARBA" id="ARBA00047471"/>
    </source>
</evidence>
<dbReference type="EMBL" id="UOGA01000118">
    <property type="protein sequence ID" value="VAX18202.1"/>
    <property type="molecule type" value="Genomic_DNA"/>
</dbReference>
<comment type="similarity">
    <text evidence="1">Belongs to the glycosyltransferase 1 family.</text>
</comment>
<dbReference type="AlphaFoldDB" id="A0A3B1BQI7"/>
<protein>
    <recommendedName>
        <fullName evidence="2">sucrose-phosphate synthase</fullName>
        <ecNumber evidence="2">2.4.1.14</ecNumber>
    </recommendedName>
</protein>
<feature type="domain" description="Sucrose phosphatase-like" evidence="8">
    <location>
        <begin position="469"/>
        <end position="705"/>
    </location>
</feature>
<dbReference type="InterPro" id="IPR001296">
    <property type="entry name" value="Glyco_trans_1"/>
</dbReference>
<evidence type="ECO:0000313" key="9">
    <source>
        <dbReference type="EMBL" id="VAX18202.1"/>
    </source>
</evidence>
<evidence type="ECO:0000256" key="3">
    <source>
        <dbReference type="ARBA" id="ARBA00022676"/>
    </source>
</evidence>
<evidence type="ECO:0000256" key="1">
    <source>
        <dbReference type="ARBA" id="ARBA00006530"/>
    </source>
</evidence>
<dbReference type="GO" id="GO:0046524">
    <property type="term" value="F:sucrose-phosphate synthase activity"/>
    <property type="evidence" value="ECO:0007669"/>
    <property type="project" value="UniProtKB-EC"/>
</dbReference>
<dbReference type="Gene3D" id="3.40.50.2000">
    <property type="entry name" value="Glycogen Phosphorylase B"/>
    <property type="match status" value="2"/>
</dbReference>
<dbReference type="SFLD" id="SFLDG01140">
    <property type="entry name" value="C2.B:_Phosphomannomutase_and_P"/>
    <property type="match status" value="1"/>
</dbReference>
<dbReference type="InterPro" id="IPR006379">
    <property type="entry name" value="HAD-SF_hydro_IIB"/>
</dbReference>
<accession>A0A3B1BQI7</accession>
<keyword evidence="4" id="KW-0808">Transferase</keyword>
<evidence type="ECO:0000256" key="4">
    <source>
        <dbReference type="ARBA" id="ARBA00022679"/>
    </source>
</evidence>
<dbReference type="SUPFAM" id="SSF56784">
    <property type="entry name" value="HAD-like"/>
    <property type="match status" value="1"/>
</dbReference>
<comment type="catalytic activity">
    <reaction evidence="5">
        <text>beta-D-fructose 6-phosphate + UDP-alpha-D-glucose = sucrose 6(F)-phosphate + UDP + H(+)</text>
        <dbReference type="Rhea" id="RHEA:22172"/>
        <dbReference type="ChEBI" id="CHEBI:15378"/>
        <dbReference type="ChEBI" id="CHEBI:57634"/>
        <dbReference type="ChEBI" id="CHEBI:57723"/>
        <dbReference type="ChEBI" id="CHEBI:58223"/>
        <dbReference type="ChEBI" id="CHEBI:58885"/>
        <dbReference type="EC" id="2.4.1.14"/>
    </reaction>
</comment>
<dbReference type="InterPro" id="IPR006380">
    <property type="entry name" value="SPP-like_dom"/>
</dbReference>
<dbReference type="InterPro" id="IPR000368">
    <property type="entry name" value="Sucrose_synth_GT-B1"/>
</dbReference>
<dbReference type="NCBIfam" id="TIGR02471">
    <property type="entry name" value="sucr_syn_bact_C"/>
    <property type="match status" value="1"/>
</dbReference>
<evidence type="ECO:0000259" key="6">
    <source>
        <dbReference type="Pfam" id="PF00534"/>
    </source>
</evidence>
<dbReference type="CDD" id="cd03800">
    <property type="entry name" value="GT4_sucrose_synthase"/>
    <property type="match status" value="1"/>
</dbReference>
<evidence type="ECO:0000259" key="7">
    <source>
        <dbReference type="Pfam" id="PF00862"/>
    </source>
</evidence>
<dbReference type="InterPro" id="IPR012822">
    <property type="entry name" value="SucroseP_synth_GlycoTrfase_dom"/>
</dbReference>
<organism evidence="9">
    <name type="scientific">hydrothermal vent metagenome</name>
    <dbReference type="NCBI Taxonomy" id="652676"/>
    <lineage>
        <taxon>unclassified sequences</taxon>
        <taxon>metagenomes</taxon>
        <taxon>ecological metagenomes</taxon>
    </lineage>
</organism>
<dbReference type="Pfam" id="PF00862">
    <property type="entry name" value="GT-B_Sucrose_synth"/>
    <property type="match status" value="1"/>
</dbReference>
<gene>
    <name evidence="9" type="ORF">MNBD_NITROSPINAE04-103</name>
</gene>
<dbReference type="InterPro" id="IPR012821">
    <property type="entry name" value="Sucrose_P_synth_Pase-like_dom"/>
</dbReference>
<sequence>MPSNAKLYIVMISLHGLIRTDDLELGRDPDTGGQTRYVVELARSLIQHPDIEKVDLLTRQIFDPGVSDDYAEPEEEIAKGVNIVRIKCGPRRYLRKEVLWPYLDNFTDNVLKYLRRVGREPNMIHAHYADAGYVGARLTGLLEIPYTYTGHSLGRVKRQKLLDQGMQIATMENRLHIGRRIDAEEMALDNASLVIASTHQEVEEQYAVYDNYQPKRMIVIPPGVDLSRFRPPPRFWSEYPAIGYKIDSFLTNPKKPMILALSRPDIRKNISTLIHAFGANRELREKANLVLIAGSRGDIRSLEKGTKEFFTQMLTLIDYYDLYGSVAYPKKHDPDDVPELYRIAAKSGGVFVNPALTEPFGLTLLEAAASGLPIVATKDGGPRDIVALLKNGILIDPLDDKKMSSALVSVLSDKTRWRRWSKSGIVRASRHYSWAGYVNKYLRAAKKVITRYGRRRMRPTIKSRMITNDRMLICDIDNTLIGDEKALDCLLNMLHKAGEHIGFGVATGRSLALTRKVLKQWKVPAPDVLITSVGSKIHYGHNLIEDVGYTHHISYRWRPDDIRAIMLDLPGLKFQPKHGQDTHKISFFVNPGRAPRPREIEKLLRRAGLSANVIYSHAAYLDVLPIRASKGSALRYFAGKWGIPIERFLVAGDSGNDEEMLSGNTLGVVVGNYSHELNKLKGRPNIYFAKGDHAWGIIEALERYNFLGEIRTNL</sequence>
<dbReference type="NCBIfam" id="TIGR01484">
    <property type="entry name" value="HAD-SF-IIB"/>
    <property type="match status" value="1"/>
</dbReference>
<dbReference type="InterPro" id="IPR023214">
    <property type="entry name" value="HAD_sf"/>
</dbReference>
<dbReference type="SUPFAM" id="SSF53756">
    <property type="entry name" value="UDP-Glycosyltransferase/glycogen phosphorylase"/>
    <property type="match status" value="1"/>
</dbReference>
<dbReference type="EC" id="2.4.1.14" evidence="2"/>
<proteinExistence type="inferred from homology"/>
<evidence type="ECO:0000256" key="2">
    <source>
        <dbReference type="ARBA" id="ARBA00012536"/>
    </source>
</evidence>
<feature type="domain" description="Sucrose synthase first GT-B" evidence="7">
    <location>
        <begin position="8"/>
        <end position="214"/>
    </location>
</feature>
<dbReference type="NCBIfam" id="TIGR02472">
    <property type="entry name" value="sucr_P_syn_N"/>
    <property type="match status" value="1"/>
</dbReference>
<dbReference type="SFLD" id="SFLDG01141">
    <property type="entry name" value="C2.B.1:_Sucrose_Phosphatase_Li"/>
    <property type="match status" value="1"/>
</dbReference>
<dbReference type="Gene3D" id="3.40.50.1000">
    <property type="entry name" value="HAD superfamily/HAD-like"/>
    <property type="match status" value="1"/>
</dbReference>
<dbReference type="PANTHER" id="PTHR46039">
    <property type="entry name" value="SUCROSE-PHOSPHATE SYNTHASE 3-RELATED"/>
    <property type="match status" value="1"/>
</dbReference>
<name>A0A3B1BQI7_9ZZZZ</name>
<dbReference type="Gene3D" id="3.90.1070.10">
    <property type="match status" value="1"/>
</dbReference>
<reference evidence="9" key="1">
    <citation type="submission" date="2018-06" db="EMBL/GenBank/DDBJ databases">
        <authorList>
            <person name="Zhirakovskaya E."/>
        </authorList>
    </citation>
    <scope>NUCLEOTIDE SEQUENCE</scope>
</reference>
<dbReference type="SFLD" id="SFLDS00003">
    <property type="entry name" value="Haloacid_Dehalogenase"/>
    <property type="match status" value="1"/>
</dbReference>
<dbReference type="Pfam" id="PF00534">
    <property type="entry name" value="Glycos_transf_1"/>
    <property type="match status" value="1"/>
</dbReference>
<feature type="domain" description="Glycosyl transferase family 1" evidence="6">
    <location>
        <begin position="250"/>
        <end position="424"/>
    </location>
</feature>
<dbReference type="Pfam" id="PF05116">
    <property type="entry name" value="S6PP"/>
    <property type="match status" value="1"/>
</dbReference>
<dbReference type="InterPro" id="IPR036412">
    <property type="entry name" value="HAD-like_sf"/>
</dbReference>
<dbReference type="PANTHER" id="PTHR46039:SF5">
    <property type="entry name" value="SUCROSE-PHOSPHATE SYNTHASE 3-RELATED"/>
    <property type="match status" value="1"/>
</dbReference>
<evidence type="ECO:0000259" key="8">
    <source>
        <dbReference type="Pfam" id="PF05116"/>
    </source>
</evidence>